<protein>
    <submittedName>
        <fullName evidence="2">Uncharacterized protein</fullName>
    </submittedName>
</protein>
<gene>
    <name evidence="2" type="ORF">CmNV_042</name>
</gene>
<keyword evidence="1" id="KW-0472">Membrane</keyword>
<sequence>MYFTELYMFWLSTFSLITPVTTASIISNMKNVSSIENMQWIEASKVTNSEFNANTIKLPETTTEFFITETFTPQSQVSAPDVLSCLGKELDPAQKKKLGPALLMLCGILSLLIFGFLMKLIC</sequence>
<organism evidence="2 3">
    <name type="scientific">Carcinus maenas nudivirus</name>
    <dbReference type="NCBI Taxonomy" id="2880837"/>
    <lineage>
        <taxon>Viruses</taxon>
        <taxon>Viruses incertae sedis</taxon>
        <taxon>Naldaviricetes</taxon>
        <taxon>Lefavirales</taxon>
        <taxon>Nudiviridae</taxon>
        <taxon>Gammanudivirus</taxon>
        <taxon>Gammanudivirus cameanadis</taxon>
    </lineage>
</organism>
<dbReference type="Proteomes" id="UP000830962">
    <property type="component" value="Segment"/>
</dbReference>
<feature type="transmembrane region" description="Helical" evidence="1">
    <location>
        <begin position="101"/>
        <end position="121"/>
    </location>
</feature>
<evidence type="ECO:0000313" key="3">
    <source>
        <dbReference type="Proteomes" id="UP000830962"/>
    </source>
</evidence>
<keyword evidence="1" id="KW-1133">Transmembrane helix</keyword>
<name>A0AAE9BZC4_9VIRU</name>
<reference evidence="2" key="1">
    <citation type="journal article" date="2021" name="Viruses">
        <title>Identification and Full Characterisation of Two Novel Crustacean Infecting Members of the Family Nudiviridae Provides Support for Two Subfamilies.</title>
        <authorList>
            <person name="Bateman K.S."/>
            <person name="Kerr R."/>
            <person name="Stentiford G.D."/>
            <person name="Bean T.P."/>
            <person name="Hooper C."/>
            <person name="Van Eynde B."/>
            <person name="Delbare D."/>
            <person name="Bojko J."/>
            <person name="Christiaens O."/>
            <person name="Taning C.N.T."/>
            <person name="Smagghe G."/>
            <person name="van Oers M.M."/>
            <person name="van Aerle R."/>
        </authorList>
    </citation>
    <scope>NUCLEOTIDE SEQUENCE</scope>
    <source>
        <strain evidence="2">AN2</strain>
    </source>
</reference>
<proteinExistence type="predicted"/>
<dbReference type="EMBL" id="MZ311578">
    <property type="protein sequence ID" value="UBZ25633.1"/>
    <property type="molecule type" value="Genomic_DNA"/>
</dbReference>
<evidence type="ECO:0000313" key="2">
    <source>
        <dbReference type="EMBL" id="UBZ25633.1"/>
    </source>
</evidence>
<feature type="transmembrane region" description="Helical" evidence="1">
    <location>
        <begin position="6"/>
        <end position="26"/>
    </location>
</feature>
<keyword evidence="1" id="KW-0812">Transmembrane</keyword>
<keyword evidence="3" id="KW-1185">Reference proteome</keyword>
<evidence type="ECO:0000256" key="1">
    <source>
        <dbReference type="SAM" id="Phobius"/>
    </source>
</evidence>
<accession>A0AAE9BZC4</accession>